<keyword evidence="13" id="KW-1185">Reference proteome</keyword>
<organism evidence="12 13">
    <name type="scientific">Liparis tanakae</name>
    <name type="common">Tanaka's snailfish</name>
    <dbReference type="NCBI Taxonomy" id="230148"/>
    <lineage>
        <taxon>Eukaryota</taxon>
        <taxon>Metazoa</taxon>
        <taxon>Chordata</taxon>
        <taxon>Craniata</taxon>
        <taxon>Vertebrata</taxon>
        <taxon>Euteleostomi</taxon>
        <taxon>Actinopterygii</taxon>
        <taxon>Neopterygii</taxon>
        <taxon>Teleostei</taxon>
        <taxon>Neoteleostei</taxon>
        <taxon>Acanthomorphata</taxon>
        <taxon>Eupercaria</taxon>
        <taxon>Perciformes</taxon>
        <taxon>Cottioidei</taxon>
        <taxon>Cottales</taxon>
        <taxon>Liparidae</taxon>
        <taxon>Liparis</taxon>
    </lineage>
</organism>
<evidence type="ECO:0000313" key="13">
    <source>
        <dbReference type="Proteomes" id="UP000314294"/>
    </source>
</evidence>
<evidence type="ECO:0000256" key="1">
    <source>
        <dbReference type="ARBA" id="ARBA00004167"/>
    </source>
</evidence>
<proteinExistence type="predicted"/>
<reference evidence="12 13" key="1">
    <citation type="submission" date="2019-03" db="EMBL/GenBank/DDBJ databases">
        <title>First draft genome of Liparis tanakae, snailfish: a comprehensive survey of snailfish specific genes.</title>
        <authorList>
            <person name="Kim W."/>
            <person name="Song I."/>
            <person name="Jeong J.-H."/>
            <person name="Kim D."/>
            <person name="Kim S."/>
            <person name="Ryu S."/>
            <person name="Song J.Y."/>
            <person name="Lee S.K."/>
        </authorList>
    </citation>
    <scope>NUCLEOTIDE SEQUENCE [LARGE SCALE GENOMIC DNA]</scope>
    <source>
        <tissue evidence="12">Muscle</tissue>
    </source>
</reference>
<dbReference type="GO" id="GO:0000902">
    <property type="term" value="P:cell morphogenesis"/>
    <property type="evidence" value="ECO:0007669"/>
    <property type="project" value="TreeGrafter"/>
</dbReference>
<dbReference type="GO" id="GO:0045296">
    <property type="term" value="F:cadherin binding"/>
    <property type="evidence" value="ECO:0007669"/>
    <property type="project" value="TreeGrafter"/>
</dbReference>
<dbReference type="GO" id="GO:0007043">
    <property type="term" value="P:cell-cell junction assembly"/>
    <property type="evidence" value="ECO:0007669"/>
    <property type="project" value="TreeGrafter"/>
</dbReference>
<dbReference type="EMBL" id="SRLO01000333">
    <property type="protein sequence ID" value="TNN60450.1"/>
    <property type="molecule type" value="Genomic_DNA"/>
</dbReference>
<dbReference type="PANTHER" id="PTHR24027:SF422">
    <property type="entry name" value="CADHERIN DOMAIN-CONTAINING PROTEIN"/>
    <property type="match status" value="1"/>
</dbReference>
<dbReference type="GO" id="GO:0008013">
    <property type="term" value="F:beta-catenin binding"/>
    <property type="evidence" value="ECO:0007669"/>
    <property type="project" value="TreeGrafter"/>
</dbReference>
<keyword evidence="4" id="KW-0677">Repeat</keyword>
<dbReference type="PANTHER" id="PTHR24027">
    <property type="entry name" value="CADHERIN-23"/>
    <property type="match status" value="1"/>
</dbReference>
<evidence type="ECO:0000256" key="5">
    <source>
        <dbReference type="ARBA" id="ARBA00022837"/>
    </source>
</evidence>
<evidence type="ECO:0000256" key="6">
    <source>
        <dbReference type="ARBA" id="ARBA00022989"/>
    </source>
</evidence>
<dbReference type="GO" id="GO:0044331">
    <property type="term" value="P:cell-cell adhesion mediated by cadherin"/>
    <property type="evidence" value="ECO:0007669"/>
    <property type="project" value="TreeGrafter"/>
</dbReference>
<dbReference type="InterPro" id="IPR015919">
    <property type="entry name" value="Cadherin-like_sf"/>
</dbReference>
<dbReference type="SUPFAM" id="SSF49313">
    <property type="entry name" value="Cadherin-like"/>
    <property type="match status" value="1"/>
</dbReference>
<keyword evidence="3" id="KW-0732">Signal</keyword>
<dbReference type="GO" id="GO:0005509">
    <property type="term" value="F:calcium ion binding"/>
    <property type="evidence" value="ECO:0007669"/>
    <property type="project" value="UniProtKB-UniRule"/>
</dbReference>
<evidence type="ECO:0000256" key="7">
    <source>
        <dbReference type="ARBA" id="ARBA00023136"/>
    </source>
</evidence>
<sequence length="311" mass="32962">MEVLRPQVRVQVEDVNEAPRFPPEDYEASVLSIAPFKTPVVQVKAWDPDVGEGGRLVYRLTADSPHFDVDPSSGRLYVVSALGLEGQVVTVEITARDPRGLHGMTTVKVTVQGGASGVDVVFISINRPANVVENKVPELERSLGAVLGGWTVNVIEVSNAAAPRAAAAPKTRVGFIAEDGGLVVPSGEVTAKLQSQSDAVRAELVKVFGEGLHFDVALEPQSPASSQAAVIALATMLALCMLGLMAAVGVIVRFKRQQKPQDSDKESFNIDQGGHRNWSEEPHDTSEQADGGVAKLEPPADSDSDSDTSPL</sequence>
<evidence type="ECO:0000256" key="2">
    <source>
        <dbReference type="ARBA" id="ARBA00022692"/>
    </source>
</evidence>
<feature type="transmembrane region" description="Helical" evidence="10">
    <location>
        <begin position="228"/>
        <end position="252"/>
    </location>
</feature>
<feature type="compositionally biased region" description="Acidic residues" evidence="9">
    <location>
        <begin position="300"/>
        <end position="311"/>
    </location>
</feature>
<evidence type="ECO:0000259" key="11">
    <source>
        <dbReference type="PROSITE" id="PS50268"/>
    </source>
</evidence>
<evidence type="ECO:0000313" key="12">
    <source>
        <dbReference type="EMBL" id="TNN60450.1"/>
    </source>
</evidence>
<keyword evidence="2 10" id="KW-0812">Transmembrane</keyword>
<dbReference type="Proteomes" id="UP000314294">
    <property type="component" value="Unassembled WGS sequence"/>
</dbReference>
<evidence type="ECO:0000256" key="4">
    <source>
        <dbReference type="ARBA" id="ARBA00022737"/>
    </source>
</evidence>
<feature type="domain" description="Cadherin" evidence="11">
    <location>
        <begin position="22"/>
        <end position="130"/>
    </location>
</feature>
<protein>
    <submittedName>
        <fullName evidence="12">Cadherin-23</fullName>
    </submittedName>
</protein>
<dbReference type="CDD" id="cd11304">
    <property type="entry name" value="Cadherin_repeat"/>
    <property type="match status" value="1"/>
</dbReference>
<dbReference type="GO" id="GO:0007156">
    <property type="term" value="P:homophilic cell adhesion via plasma membrane adhesion molecules"/>
    <property type="evidence" value="ECO:0007669"/>
    <property type="project" value="InterPro"/>
</dbReference>
<dbReference type="GO" id="GO:0016477">
    <property type="term" value="P:cell migration"/>
    <property type="evidence" value="ECO:0007669"/>
    <property type="project" value="TreeGrafter"/>
</dbReference>
<keyword evidence="7 10" id="KW-0472">Membrane</keyword>
<dbReference type="GO" id="GO:0005912">
    <property type="term" value="C:adherens junction"/>
    <property type="evidence" value="ECO:0007669"/>
    <property type="project" value="TreeGrafter"/>
</dbReference>
<gene>
    <name evidence="12" type="primary">Cdh23_0</name>
    <name evidence="12" type="ORF">EYF80_029301</name>
</gene>
<evidence type="ECO:0000256" key="8">
    <source>
        <dbReference type="PROSITE-ProRule" id="PRU00043"/>
    </source>
</evidence>
<dbReference type="GO" id="GO:0034332">
    <property type="term" value="P:adherens junction organization"/>
    <property type="evidence" value="ECO:0007669"/>
    <property type="project" value="TreeGrafter"/>
</dbReference>
<keyword evidence="5 8" id="KW-0106">Calcium</keyword>
<evidence type="ECO:0000256" key="3">
    <source>
        <dbReference type="ARBA" id="ARBA00022729"/>
    </source>
</evidence>
<dbReference type="OrthoDB" id="6252479at2759"/>
<comment type="caution">
    <text evidence="12">The sequence shown here is derived from an EMBL/GenBank/DDBJ whole genome shotgun (WGS) entry which is preliminary data.</text>
</comment>
<accession>A0A4Z2H4R3</accession>
<keyword evidence="6 10" id="KW-1133">Transmembrane helix</keyword>
<evidence type="ECO:0000256" key="10">
    <source>
        <dbReference type="SAM" id="Phobius"/>
    </source>
</evidence>
<feature type="compositionally biased region" description="Basic and acidic residues" evidence="9">
    <location>
        <begin position="261"/>
        <end position="286"/>
    </location>
</feature>
<dbReference type="Pfam" id="PF00028">
    <property type="entry name" value="Cadherin"/>
    <property type="match status" value="1"/>
</dbReference>
<dbReference type="InterPro" id="IPR039808">
    <property type="entry name" value="Cadherin"/>
</dbReference>
<dbReference type="PROSITE" id="PS50268">
    <property type="entry name" value="CADHERIN_2"/>
    <property type="match status" value="1"/>
</dbReference>
<feature type="region of interest" description="Disordered" evidence="9">
    <location>
        <begin position="261"/>
        <end position="311"/>
    </location>
</feature>
<dbReference type="GO" id="GO:0016339">
    <property type="term" value="P:calcium-dependent cell-cell adhesion via plasma membrane cell adhesion molecules"/>
    <property type="evidence" value="ECO:0007669"/>
    <property type="project" value="TreeGrafter"/>
</dbReference>
<dbReference type="Gene3D" id="2.60.40.60">
    <property type="entry name" value="Cadherins"/>
    <property type="match status" value="1"/>
</dbReference>
<evidence type="ECO:0000256" key="9">
    <source>
        <dbReference type="SAM" id="MobiDB-lite"/>
    </source>
</evidence>
<comment type="subcellular location">
    <subcellularLocation>
        <location evidence="1">Membrane</location>
        <topology evidence="1">Single-pass membrane protein</topology>
    </subcellularLocation>
</comment>
<dbReference type="SMART" id="SM00112">
    <property type="entry name" value="CA"/>
    <property type="match status" value="1"/>
</dbReference>
<name>A0A4Z2H4R3_9TELE</name>
<dbReference type="InterPro" id="IPR002126">
    <property type="entry name" value="Cadherin-like_dom"/>
</dbReference>
<dbReference type="AlphaFoldDB" id="A0A4Z2H4R3"/>
<dbReference type="GO" id="GO:0016342">
    <property type="term" value="C:catenin complex"/>
    <property type="evidence" value="ECO:0007669"/>
    <property type="project" value="TreeGrafter"/>
</dbReference>